<proteinExistence type="predicted"/>
<name>A0A5B9W2V8_9BACT</name>
<evidence type="ECO:0000256" key="1">
    <source>
        <dbReference type="SAM" id="MobiDB-lite"/>
    </source>
</evidence>
<evidence type="ECO:0000313" key="3">
    <source>
        <dbReference type="Proteomes" id="UP000324233"/>
    </source>
</evidence>
<dbReference type="EMBL" id="CP042997">
    <property type="protein sequence ID" value="QEH34928.1"/>
    <property type="molecule type" value="Genomic_DNA"/>
</dbReference>
<dbReference type="Proteomes" id="UP000324233">
    <property type="component" value="Chromosome"/>
</dbReference>
<reference evidence="2 3" key="1">
    <citation type="submission" date="2019-08" db="EMBL/GenBank/DDBJ databases">
        <title>Deep-cultivation of Planctomycetes and their phenomic and genomic characterization uncovers novel biology.</title>
        <authorList>
            <person name="Wiegand S."/>
            <person name="Jogler M."/>
            <person name="Boedeker C."/>
            <person name="Pinto D."/>
            <person name="Vollmers J."/>
            <person name="Rivas-Marin E."/>
            <person name="Kohn T."/>
            <person name="Peeters S.H."/>
            <person name="Heuer A."/>
            <person name="Rast P."/>
            <person name="Oberbeckmann S."/>
            <person name="Bunk B."/>
            <person name="Jeske O."/>
            <person name="Meyerdierks A."/>
            <person name="Storesund J.E."/>
            <person name="Kallscheuer N."/>
            <person name="Luecker S."/>
            <person name="Lage O.M."/>
            <person name="Pohl T."/>
            <person name="Merkel B.J."/>
            <person name="Hornburger P."/>
            <person name="Mueller R.-W."/>
            <person name="Bruemmer F."/>
            <person name="Labrenz M."/>
            <person name="Spormann A.M."/>
            <person name="Op den Camp H."/>
            <person name="Overmann J."/>
            <person name="Amann R."/>
            <person name="Jetten M.S.M."/>
            <person name="Mascher T."/>
            <person name="Medema M.H."/>
            <person name="Devos D.P."/>
            <person name="Kaster A.-K."/>
            <person name="Ovreas L."/>
            <person name="Rohde M."/>
            <person name="Galperin M.Y."/>
            <person name="Jogler C."/>
        </authorList>
    </citation>
    <scope>NUCLEOTIDE SEQUENCE [LARGE SCALE GENOMIC DNA]</scope>
    <source>
        <strain evidence="2 3">OJF2</strain>
    </source>
</reference>
<sequence length="754" mass="82924">MGPVGAGSVRRPRRPWLDRSPGGAGSYGDWSSLAMQLIYALILLVVTPRAHADDPPAIPVGLDAIRQWGRWPLLRTGVRAYMRSTYDRVGGNEGADASHFLYQEADDANVALDLAGPGLVCFTRFNHWHGSPWTHEVDGVRRVVRESSTADPLHPDPDATFLPSHLFPEPLAFTWAATKGADLSWVPIPFERSYRLAYGRTHYGTGYYIFQRFVPGMRLSTPIRSWDFATPPAADVLALLRRSADELAPDAGQSEVSGGADLEPGKPLALAGLPAGPATVRAITLSAPRSRALALGRSRLRITWDDRAEPSADAPVALFFGAGTLYNRDGREYLVKAFPASVRFDADRVSLACVFPMPFFRTARMELVGGPDPVADVRWSVRWSGLSDPADRLAYFHATYRDHPTPEPGRDLTLLDTTRAEGGGDWSGHLVGTSFIFSHRAALTTLEGDPRFYFDDAESPQAQGTGTEEWGGGGDYWGGRNMTLPLAGHPVGAIDAAHAKEPEDLIESAYRFLLPDLMPFGRNARITLEPGGTNESAEHYETLTYWYGRPGATLVRTDSLAVGDPESEHAHGYRSPDASAPYEIVSRFERGVDHLHGEEIFPAQRERGRTTTGTSEFTLRLDPANAGVMLRRRLDYAYPDQRAEVDVADATAPGKPAWQPAGTWYLAGSNTCVYSNPKGELEGPQHIAQTSNRRLREDEFLLPLSATQGRRSIRVRIRFTPVSRPLFPGHPIPPQAWSEIRYEAHCYVRTPAPS</sequence>
<accession>A0A5B9W2V8</accession>
<dbReference type="AlphaFoldDB" id="A0A5B9W2V8"/>
<dbReference type="KEGG" id="agv:OJF2_34730"/>
<protein>
    <recommendedName>
        <fullName evidence="4">DUF2961 domain-containing protein</fullName>
    </recommendedName>
</protein>
<dbReference type="Gene3D" id="2.60.120.1390">
    <property type="match status" value="1"/>
</dbReference>
<gene>
    <name evidence="2" type="ORF">OJF2_34730</name>
</gene>
<evidence type="ECO:0008006" key="4">
    <source>
        <dbReference type="Google" id="ProtNLM"/>
    </source>
</evidence>
<keyword evidence="3" id="KW-1185">Reference proteome</keyword>
<evidence type="ECO:0000313" key="2">
    <source>
        <dbReference type="EMBL" id="QEH34928.1"/>
    </source>
</evidence>
<dbReference type="InterPro" id="IPR021345">
    <property type="entry name" value="DUF2961"/>
</dbReference>
<dbReference type="OrthoDB" id="2518538at2"/>
<organism evidence="2 3">
    <name type="scientific">Aquisphaera giovannonii</name>
    <dbReference type="NCBI Taxonomy" id="406548"/>
    <lineage>
        <taxon>Bacteria</taxon>
        <taxon>Pseudomonadati</taxon>
        <taxon>Planctomycetota</taxon>
        <taxon>Planctomycetia</taxon>
        <taxon>Isosphaerales</taxon>
        <taxon>Isosphaeraceae</taxon>
        <taxon>Aquisphaera</taxon>
    </lineage>
</organism>
<feature type="region of interest" description="Disordered" evidence="1">
    <location>
        <begin position="1"/>
        <end position="23"/>
    </location>
</feature>
<dbReference type="Pfam" id="PF11175">
    <property type="entry name" value="DUF2961"/>
    <property type="match status" value="1"/>
</dbReference>